<reference evidence="2" key="1">
    <citation type="submission" date="2020-06" db="EMBL/GenBank/DDBJ databases">
        <authorList>
            <person name="Li T."/>
            <person name="Hu X."/>
            <person name="Zhang T."/>
            <person name="Song X."/>
            <person name="Zhang H."/>
            <person name="Dai N."/>
            <person name="Sheng W."/>
            <person name="Hou X."/>
            <person name="Wei L."/>
        </authorList>
    </citation>
    <scope>NUCLEOTIDE SEQUENCE</scope>
    <source>
        <strain evidence="2">KEN8</strain>
        <tissue evidence="2">Leaf</tissue>
    </source>
</reference>
<feature type="compositionally biased region" description="Low complexity" evidence="1">
    <location>
        <begin position="218"/>
        <end position="234"/>
    </location>
</feature>
<feature type="compositionally biased region" description="Polar residues" evidence="1">
    <location>
        <begin position="171"/>
        <end position="184"/>
    </location>
</feature>
<evidence type="ECO:0000313" key="2">
    <source>
        <dbReference type="EMBL" id="KAL0286475.1"/>
    </source>
</evidence>
<dbReference type="AlphaFoldDB" id="A0AAW2IWF8"/>
<name>A0AAW2IWF8_9LAMI</name>
<feature type="region of interest" description="Disordered" evidence="1">
    <location>
        <begin position="127"/>
        <end position="245"/>
    </location>
</feature>
<gene>
    <name evidence="2" type="ORF">Scaly_2792600</name>
</gene>
<protein>
    <submittedName>
        <fullName evidence="2">Uncharacterized protein</fullName>
    </submittedName>
</protein>
<comment type="caution">
    <text evidence="2">The sequence shown here is derived from an EMBL/GenBank/DDBJ whole genome shotgun (WGS) entry which is preliminary data.</text>
</comment>
<proteinExistence type="predicted"/>
<sequence length="301" mass="32733">MPCLICDRAVSVSNTASVLLLQNLNNYSLTLMEEQCSPLGWAYYYQEEGVEELKHSLLYSTLELEAAVLSAHEEISRKDDEILQLKGLLAEIIKERDEFQAKCQQLVLEKQLLFQQVQVLQAHPSKKHLDCPISSNTTSHEDDNIDLSPSHCDDNIVVPSPPAGCKDTLPAPTTNCDSTTTRATGSRRNRQILDQEAIAGEGKVLAGGDGSRATSPDSASGRTASTVAASTSTTQLDRHPPVTISSPTAKILHQDSCLISPTSHGGFTNKRAMVNKESSSDFSPKSKYQKVCSPIIIEPNI</sequence>
<dbReference type="PANTHER" id="PTHR33431:SF2">
    <property type="entry name" value="CAMP-DEPENDENT PROTEIN KINASE CATALYTIC SUBUNIT-LIKE"/>
    <property type="match status" value="1"/>
</dbReference>
<dbReference type="EMBL" id="JACGWM010001875">
    <property type="protein sequence ID" value="KAL0286475.1"/>
    <property type="molecule type" value="Genomic_DNA"/>
</dbReference>
<reference evidence="2" key="2">
    <citation type="journal article" date="2024" name="Plant">
        <title>Genomic evolution and insights into agronomic trait innovations of Sesamum species.</title>
        <authorList>
            <person name="Miao H."/>
            <person name="Wang L."/>
            <person name="Qu L."/>
            <person name="Liu H."/>
            <person name="Sun Y."/>
            <person name="Le M."/>
            <person name="Wang Q."/>
            <person name="Wei S."/>
            <person name="Zheng Y."/>
            <person name="Lin W."/>
            <person name="Duan Y."/>
            <person name="Cao H."/>
            <person name="Xiong S."/>
            <person name="Wang X."/>
            <person name="Wei L."/>
            <person name="Li C."/>
            <person name="Ma Q."/>
            <person name="Ju M."/>
            <person name="Zhao R."/>
            <person name="Li G."/>
            <person name="Mu C."/>
            <person name="Tian Q."/>
            <person name="Mei H."/>
            <person name="Zhang T."/>
            <person name="Gao T."/>
            <person name="Zhang H."/>
        </authorList>
    </citation>
    <scope>NUCLEOTIDE SEQUENCE</scope>
    <source>
        <strain evidence="2">KEN8</strain>
    </source>
</reference>
<dbReference type="InterPro" id="IPR012862">
    <property type="entry name" value="DUF1635"/>
</dbReference>
<accession>A0AAW2IWF8</accession>
<dbReference type="Pfam" id="PF07795">
    <property type="entry name" value="DUF1635"/>
    <property type="match status" value="1"/>
</dbReference>
<evidence type="ECO:0000256" key="1">
    <source>
        <dbReference type="SAM" id="MobiDB-lite"/>
    </source>
</evidence>
<organism evidence="2">
    <name type="scientific">Sesamum calycinum</name>
    <dbReference type="NCBI Taxonomy" id="2727403"/>
    <lineage>
        <taxon>Eukaryota</taxon>
        <taxon>Viridiplantae</taxon>
        <taxon>Streptophyta</taxon>
        <taxon>Embryophyta</taxon>
        <taxon>Tracheophyta</taxon>
        <taxon>Spermatophyta</taxon>
        <taxon>Magnoliopsida</taxon>
        <taxon>eudicotyledons</taxon>
        <taxon>Gunneridae</taxon>
        <taxon>Pentapetalae</taxon>
        <taxon>asterids</taxon>
        <taxon>lamiids</taxon>
        <taxon>Lamiales</taxon>
        <taxon>Pedaliaceae</taxon>
        <taxon>Sesamum</taxon>
    </lineage>
</organism>
<dbReference type="PANTHER" id="PTHR33431">
    <property type="entry name" value="ENABLED-LIKE PROTEIN (DUF1635)"/>
    <property type="match status" value="1"/>
</dbReference>